<proteinExistence type="predicted"/>
<dbReference type="EMBL" id="AOPZ01000422">
    <property type="protein sequence ID" value="EPH40354.1"/>
    <property type="molecule type" value="Genomic_DNA"/>
</dbReference>
<dbReference type="PATRIC" id="fig|1286094.4.peg.6536"/>
<organism evidence="2 3">
    <name type="scientific">Streptomyces aurantiacus JA 4570</name>
    <dbReference type="NCBI Taxonomy" id="1286094"/>
    <lineage>
        <taxon>Bacteria</taxon>
        <taxon>Bacillati</taxon>
        <taxon>Actinomycetota</taxon>
        <taxon>Actinomycetes</taxon>
        <taxon>Kitasatosporales</taxon>
        <taxon>Streptomycetaceae</taxon>
        <taxon>Streptomyces</taxon>
        <taxon>Streptomyces aurantiacus group</taxon>
    </lineage>
</organism>
<keyword evidence="3" id="KW-1185">Reference proteome</keyword>
<dbReference type="Proteomes" id="UP000014629">
    <property type="component" value="Unassembled WGS sequence"/>
</dbReference>
<comment type="caution">
    <text evidence="2">The sequence shown here is derived from an EMBL/GenBank/DDBJ whole genome shotgun (WGS) entry which is preliminary data.</text>
</comment>
<feature type="region of interest" description="Disordered" evidence="1">
    <location>
        <begin position="1"/>
        <end position="74"/>
    </location>
</feature>
<reference evidence="2 3" key="1">
    <citation type="submission" date="2013-02" db="EMBL/GenBank/DDBJ databases">
        <title>Draft Genome Sequence of Streptomyces aurantiacus, Which Produces Setomimycin.</title>
        <authorList>
            <person name="Gruening B.A."/>
            <person name="Praeg A."/>
            <person name="Erxleben A."/>
            <person name="Guenther S."/>
            <person name="Mueller M."/>
        </authorList>
    </citation>
    <scope>NUCLEOTIDE SEQUENCE [LARGE SCALE GENOMIC DNA]</scope>
    <source>
        <strain evidence="2 3">JA 4570</strain>
    </source>
</reference>
<dbReference type="AlphaFoldDB" id="S3ZCK1"/>
<feature type="compositionally biased region" description="Basic and acidic residues" evidence="1">
    <location>
        <begin position="49"/>
        <end position="58"/>
    </location>
</feature>
<evidence type="ECO:0000313" key="3">
    <source>
        <dbReference type="Proteomes" id="UP000014629"/>
    </source>
</evidence>
<protein>
    <submittedName>
        <fullName evidence="2">Uncharacterized protein</fullName>
    </submittedName>
</protein>
<dbReference type="OrthoDB" id="4324777at2"/>
<dbReference type="RefSeq" id="WP_016644736.1">
    <property type="nucleotide sequence ID" value="NZ_AOPZ01000422.1"/>
</dbReference>
<sequence length="161" mass="17256">MADRVPQITPPDADEWPEPTPEQLDLVRRALAPAHSPRPRRAGQAAEGSMRRDQHVSDVEFIGPPPQHKNTKHARIAAELRQKPHVWGVVRKPASISRASSAAQAIKTGRLAAYEPAGSFEAVACTVGEGKNKEHLVYARYVGGHEVTAGGPKAVAADAAQ</sequence>
<evidence type="ECO:0000313" key="2">
    <source>
        <dbReference type="EMBL" id="EPH40354.1"/>
    </source>
</evidence>
<evidence type="ECO:0000256" key="1">
    <source>
        <dbReference type="SAM" id="MobiDB-lite"/>
    </source>
</evidence>
<name>S3ZCK1_9ACTN</name>
<accession>S3ZCK1</accession>
<gene>
    <name evidence="2" type="ORF">STRAU_6617</name>
</gene>